<name>A0A167FHL4_CALVF</name>
<keyword evidence="2" id="KW-1185">Reference proteome</keyword>
<reference evidence="1 2" key="1">
    <citation type="journal article" date="2016" name="Mol. Biol. Evol.">
        <title>Comparative Genomics of Early-Diverging Mushroom-Forming Fungi Provides Insights into the Origins of Lignocellulose Decay Capabilities.</title>
        <authorList>
            <person name="Nagy L.G."/>
            <person name="Riley R."/>
            <person name="Tritt A."/>
            <person name="Adam C."/>
            <person name="Daum C."/>
            <person name="Floudas D."/>
            <person name="Sun H."/>
            <person name="Yadav J.S."/>
            <person name="Pangilinan J."/>
            <person name="Larsson K.H."/>
            <person name="Matsuura K."/>
            <person name="Barry K."/>
            <person name="Labutti K."/>
            <person name="Kuo R."/>
            <person name="Ohm R.A."/>
            <person name="Bhattacharya S.S."/>
            <person name="Shirouzu T."/>
            <person name="Yoshinaga Y."/>
            <person name="Martin F.M."/>
            <person name="Grigoriev I.V."/>
            <person name="Hibbett D.S."/>
        </authorList>
    </citation>
    <scope>NUCLEOTIDE SEQUENCE [LARGE SCALE GENOMIC DNA]</scope>
    <source>
        <strain evidence="1 2">TUFC12733</strain>
    </source>
</reference>
<accession>A0A167FHL4</accession>
<proteinExistence type="predicted"/>
<dbReference type="AlphaFoldDB" id="A0A167FHL4"/>
<dbReference type="EMBL" id="KV417393">
    <property type="protein sequence ID" value="KZO89497.1"/>
    <property type="molecule type" value="Genomic_DNA"/>
</dbReference>
<dbReference type="Proteomes" id="UP000076738">
    <property type="component" value="Unassembled WGS sequence"/>
</dbReference>
<protein>
    <submittedName>
        <fullName evidence="1">Uncharacterized protein</fullName>
    </submittedName>
</protein>
<evidence type="ECO:0000313" key="2">
    <source>
        <dbReference type="Proteomes" id="UP000076738"/>
    </source>
</evidence>
<evidence type="ECO:0000313" key="1">
    <source>
        <dbReference type="EMBL" id="KZO89497.1"/>
    </source>
</evidence>
<gene>
    <name evidence="1" type="ORF">CALVIDRAFT_569873</name>
</gene>
<organism evidence="1 2">
    <name type="scientific">Calocera viscosa (strain TUFC12733)</name>
    <dbReference type="NCBI Taxonomy" id="1330018"/>
    <lineage>
        <taxon>Eukaryota</taxon>
        <taxon>Fungi</taxon>
        <taxon>Dikarya</taxon>
        <taxon>Basidiomycota</taxon>
        <taxon>Agaricomycotina</taxon>
        <taxon>Dacrymycetes</taxon>
        <taxon>Dacrymycetales</taxon>
        <taxon>Dacrymycetaceae</taxon>
        <taxon>Calocera</taxon>
    </lineage>
</organism>
<sequence>MVVVFLGNTIDTSPGQVTGLWHALRQVIWLPGWDPTALSVPLTDDFGPFAHLAQGFNLGIEELYPPTRAVAA</sequence>